<dbReference type="STRING" id="1330021.A0A367L7E7"/>
<comment type="caution">
    <text evidence="2">The sequence shown here is derived from an EMBL/GenBank/DDBJ whole genome shotgun (WGS) entry which is preliminary data.</text>
</comment>
<dbReference type="InterPro" id="IPR055481">
    <property type="entry name" value="DUF7053"/>
</dbReference>
<dbReference type="Pfam" id="PF23155">
    <property type="entry name" value="DUF7053"/>
    <property type="match status" value="1"/>
</dbReference>
<dbReference type="Proteomes" id="UP000253664">
    <property type="component" value="Unassembled WGS sequence"/>
</dbReference>
<feature type="domain" description="DUF7053" evidence="1">
    <location>
        <begin position="7"/>
        <end position="158"/>
    </location>
</feature>
<dbReference type="EMBL" id="LKCN02000012">
    <property type="protein sequence ID" value="RCI10346.1"/>
    <property type="molecule type" value="Genomic_DNA"/>
</dbReference>
<keyword evidence="3" id="KW-1185">Reference proteome</keyword>
<dbReference type="PANTHER" id="PTHR38117:SF2">
    <property type="entry name" value="NACHT AND WD40 DOMAIN PROTEIN"/>
    <property type="match status" value="1"/>
</dbReference>
<evidence type="ECO:0000259" key="1">
    <source>
        <dbReference type="Pfam" id="PF23155"/>
    </source>
</evidence>
<dbReference type="PANTHER" id="PTHR38117">
    <property type="entry name" value="NACHT AND WD40 DOMAIN PROTEIN"/>
    <property type="match status" value="1"/>
</dbReference>
<organism evidence="2 3">
    <name type="scientific">Ophiocordyceps polyrhachis-furcata BCC 54312</name>
    <dbReference type="NCBI Taxonomy" id="1330021"/>
    <lineage>
        <taxon>Eukaryota</taxon>
        <taxon>Fungi</taxon>
        <taxon>Dikarya</taxon>
        <taxon>Ascomycota</taxon>
        <taxon>Pezizomycotina</taxon>
        <taxon>Sordariomycetes</taxon>
        <taxon>Hypocreomycetidae</taxon>
        <taxon>Hypocreales</taxon>
        <taxon>Ophiocordycipitaceae</taxon>
        <taxon>Ophiocordyceps</taxon>
    </lineage>
</organism>
<evidence type="ECO:0000313" key="2">
    <source>
        <dbReference type="EMBL" id="RCI10346.1"/>
    </source>
</evidence>
<dbReference type="OrthoDB" id="3246050at2759"/>
<protein>
    <recommendedName>
        <fullName evidence="1">DUF7053 domain-containing protein</fullName>
    </recommendedName>
</protein>
<accession>A0A367L7E7</accession>
<gene>
    <name evidence="2" type="ORF">L249_4398</name>
</gene>
<sequence>MSTTSRCRVLTTTTALPPTATRSAAERLLHSHSSMIDLNPLVRSRQRLSSAPASAPAEERGADYEWYAITDRLCLCLRVTYTASFRDGEDGALATHTFAPLGLRVRGRWELVFLDGQERTLAVRETVVLQCSPLLVPFVRATLKRAHRTLVERFSERVLTMGGDVGFR</sequence>
<reference evidence="2 3" key="1">
    <citation type="journal article" date="2015" name="BMC Genomics">
        <title>Insights from the genome of Ophiocordyceps polyrhachis-furcata to pathogenicity and host specificity in insect fungi.</title>
        <authorList>
            <person name="Wichadakul D."/>
            <person name="Kobmoo N."/>
            <person name="Ingsriswang S."/>
            <person name="Tangphatsornruang S."/>
            <person name="Chantasingh D."/>
            <person name="Luangsa-ard J.J."/>
            <person name="Eurwilaichitr L."/>
        </authorList>
    </citation>
    <scope>NUCLEOTIDE SEQUENCE [LARGE SCALE GENOMIC DNA]</scope>
    <source>
        <strain evidence="2 3">BCC 54312</strain>
    </source>
</reference>
<name>A0A367L7E7_9HYPO</name>
<dbReference type="AlphaFoldDB" id="A0A367L7E7"/>
<evidence type="ECO:0000313" key="3">
    <source>
        <dbReference type="Proteomes" id="UP000253664"/>
    </source>
</evidence>
<proteinExistence type="predicted"/>